<keyword evidence="2 4" id="KW-0328">Glycosyltransferase</keyword>
<dbReference type="InterPro" id="IPR002213">
    <property type="entry name" value="UDP_glucos_trans"/>
</dbReference>
<name>A0A8K0CDR4_IGNLU</name>
<evidence type="ECO:0000313" key="7">
    <source>
        <dbReference type="Proteomes" id="UP000801492"/>
    </source>
</evidence>
<keyword evidence="7" id="KW-1185">Reference proteome</keyword>
<dbReference type="Gene3D" id="3.40.50.2000">
    <property type="entry name" value="Glycogen Phosphorylase B"/>
    <property type="match status" value="2"/>
</dbReference>
<dbReference type="OrthoDB" id="5835829at2759"/>
<reference evidence="6" key="1">
    <citation type="submission" date="2019-08" db="EMBL/GenBank/DDBJ databases">
        <title>The genome of the North American firefly Photinus pyralis.</title>
        <authorList>
            <consortium name="Photinus pyralis genome working group"/>
            <person name="Fallon T.R."/>
            <person name="Sander Lower S.E."/>
            <person name="Weng J.-K."/>
        </authorList>
    </citation>
    <scope>NUCLEOTIDE SEQUENCE</scope>
    <source>
        <strain evidence="6">TRF0915ILg1</strain>
        <tissue evidence="6">Whole body</tissue>
    </source>
</reference>
<dbReference type="Pfam" id="PF00201">
    <property type="entry name" value="UDPGT"/>
    <property type="match status" value="1"/>
</dbReference>
<evidence type="ECO:0000256" key="4">
    <source>
        <dbReference type="RuleBase" id="RU003718"/>
    </source>
</evidence>
<dbReference type="EMBL" id="VTPC01090433">
    <property type="protein sequence ID" value="KAF2883376.1"/>
    <property type="molecule type" value="Genomic_DNA"/>
</dbReference>
<evidence type="ECO:0000256" key="5">
    <source>
        <dbReference type="RuleBase" id="RU362059"/>
    </source>
</evidence>
<feature type="chain" id="PRO_5035488963" description="UDP-glucuronosyltransferase" evidence="5">
    <location>
        <begin position="21"/>
        <end position="517"/>
    </location>
</feature>
<dbReference type="AlphaFoldDB" id="A0A8K0CDR4"/>
<comment type="catalytic activity">
    <reaction evidence="5">
        <text>glucuronate acceptor + UDP-alpha-D-glucuronate = acceptor beta-D-glucuronoside + UDP + H(+)</text>
        <dbReference type="Rhea" id="RHEA:21032"/>
        <dbReference type="ChEBI" id="CHEBI:15378"/>
        <dbReference type="ChEBI" id="CHEBI:58052"/>
        <dbReference type="ChEBI" id="CHEBI:58223"/>
        <dbReference type="ChEBI" id="CHEBI:132367"/>
        <dbReference type="ChEBI" id="CHEBI:132368"/>
        <dbReference type="EC" id="2.4.1.17"/>
    </reaction>
</comment>
<proteinExistence type="inferred from homology"/>
<comment type="subcellular location">
    <subcellularLocation>
        <location evidence="5">Membrane</location>
        <topology evidence="5">Single-pass membrane protein</topology>
    </subcellularLocation>
</comment>
<dbReference type="InterPro" id="IPR035595">
    <property type="entry name" value="UDP_glycos_trans_CS"/>
</dbReference>
<keyword evidence="5" id="KW-0732">Signal</keyword>
<dbReference type="EC" id="2.4.1.17" evidence="5"/>
<evidence type="ECO:0000256" key="2">
    <source>
        <dbReference type="ARBA" id="ARBA00022676"/>
    </source>
</evidence>
<feature type="transmembrane region" description="Helical" evidence="5">
    <location>
        <begin position="471"/>
        <end position="495"/>
    </location>
</feature>
<dbReference type="PANTHER" id="PTHR48043:SF159">
    <property type="entry name" value="EG:EG0003.4 PROTEIN-RELATED"/>
    <property type="match status" value="1"/>
</dbReference>
<dbReference type="Proteomes" id="UP000801492">
    <property type="component" value="Unassembled WGS sequence"/>
</dbReference>
<keyword evidence="5" id="KW-1133">Transmembrane helix</keyword>
<keyword evidence="5" id="KW-0472">Membrane</keyword>
<dbReference type="SUPFAM" id="SSF53756">
    <property type="entry name" value="UDP-Glycosyltransferase/glycogen phosphorylase"/>
    <property type="match status" value="1"/>
</dbReference>
<comment type="similarity">
    <text evidence="1 4">Belongs to the UDP-glycosyltransferase family.</text>
</comment>
<keyword evidence="5" id="KW-0812">Transmembrane</keyword>
<gene>
    <name evidence="6" type="ORF">ILUMI_22789</name>
</gene>
<dbReference type="GO" id="GO:0016020">
    <property type="term" value="C:membrane"/>
    <property type="evidence" value="ECO:0007669"/>
    <property type="project" value="UniProtKB-SubCell"/>
</dbReference>
<evidence type="ECO:0000256" key="3">
    <source>
        <dbReference type="ARBA" id="ARBA00022679"/>
    </source>
</evidence>
<dbReference type="PANTHER" id="PTHR48043">
    <property type="entry name" value="EG:EG0003.4 PROTEIN-RELATED"/>
    <property type="match status" value="1"/>
</dbReference>
<evidence type="ECO:0000256" key="1">
    <source>
        <dbReference type="ARBA" id="ARBA00009995"/>
    </source>
</evidence>
<feature type="signal peptide" evidence="5">
    <location>
        <begin position="1"/>
        <end position="20"/>
    </location>
</feature>
<dbReference type="PROSITE" id="PS00375">
    <property type="entry name" value="UDPGT"/>
    <property type="match status" value="1"/>
</dbReference>
<dbReference type="FunFam" id="3.40.50.2000:FF:000050">
    <property type="entry name" value="UDP-glucuronosyltransferase"/>
    <property type="match status" value="1"/>
</dbReference>
<comment type="caution">
    <text evidence="6">The sequence shown here is derived from an EMBL/GenBank/DDBJ whole genome shotgun (WGS) entry which is preliminary data.</text>
</comment>
<dbReference type="GO" id="GO:0015020">
    <property type="term" value="F:glucuronosyltransferase activity"/>
    <property type="evidence" value="ECO:0007669"/>
    <property type="project" value="UniProtKB-EC"/>
</dbReference>
<organism evidence="6 7">
    <name type="scientific">Ignelater luminosus</name>
    <name type="common">Cucubano</name>
    <name type="synonym">Pyrophorus luminosus</name>
    <dbReference type="NCBI Taxonomy" id="2038154"/>
    <lineage>
        <taxon>Eukaryota</taxon>
        <taxon>Metazoa</taxon>
        <taxon>Ecdysozoa</taxon>
        <taxon>Arthropoda</taxon>
        <taxon>Hexapoda</taxon>
        <taxon>Insecta</taxon>
        <taxon>Pterygota</taxon>
        <taxon>Neoptera</taxon>
        <taxon>Endopterygota</taxon>
        <taxon>Coleoptera</taxon>
        <taxon>Polyphaga</taxon>
        <taxon>Elateriformia</taxon>
        <taxon>Elateroidea</taxon>
        <taxon>Elateridae</taxon>
        <taxon>Agrypninae</taxon>
        <taxon>Pyrophorini</taxon>
        <taxon>Ignelater</taxon>
    </lineage>
</organism>
<sequence length="517" mass="59110">MLKLLLFFNVIRLCLYSVDSYKILGIFPVPSISHQIVFQPIWKELSLRGHEVTVITPNPLNDKSLVNLTEIDVSFSYKIFIESNLQESITKDVPVNGVVDFIFTLMLNIIEAQLKHPEVQALIQDKDKHFDLVMVEFLNPAVYAFSARFQCPLIGMTSLGALLGGHDAVGNPSHPLLHSDFFLPSTGELSFFDRVYNTMYTIWYRYNYYYNVLPHHDKLVKKYIGDDLPYLGDIERNVSMLFINENSIFHSIKPNVPAVIELSNMHIKKKKPLPKDLQNELDTATEGVVYFSLGSNVRSANLSEHLREQIIGALSEVPYKIIWKWEDDYLPGQPKNVIIRPWLPQQDILGHPNIKVFVTQGGQQSAEEAIYYGVPLVGMPFFGDQFLITEKIANLGIAHVVNPETLTKQQLKAAIVEVAENSKYREKAKEMSALSLDMPLTGLEKAIWWTEYVIRHKGARHLRSPVLNIPWYQYVLLDVIGFILLVCLIVTFVLYKIILLGIKGRQKYSRHIKLKVS</sequence>
<evidence type="ECO:0000313" key="6">
    <source>
        <dbReference type="EMBL" id="KAF2883376.1"/>
    </source>
</evidence>
<dbReference type="InterPro" id="IPR050271">
    <property type="entry name" value="UDP-glycosyltransferase"/>
</dbReference>
<dbReference type="CDD" id="cd03784">
    <property type="entry name" value="GT1_Gtf-like"/>
    <property type="match status" value="1"/>
</dbReference>
<accession>A0A8K0CDR4</accession>
<protein>
    <recommendedName>
        <fullName evidence="5">UDP-glucuronosyltransferase</fullName>
        <ecNumber evidence="5">2.4.1.17</ecNumber>
    </recommendedName>
</protein>
<keyword evidence="3 4" id="KW-0808">Transferase</keyword>